<evidence type="ECO:0000256" key="19">
    <source>
        <dbReference type="SAM" id="SignalP"/>
    </source>
</evidence>
<evidence type="ECO:0000256" key="1">
    <source>
        <dbReference type="ARBA" id="ARBA00004251"/>
    </source>
</evidence>
<keyword evidence="15" id="KW-0325">Glycoprotein</keyword>
<evidence type="ECO:0000313" key="22">
    <source>
        <dbReference type="EMBL" id="KAK2187519.1"/>
    </source>
</evidence>
<feature type="disulfide bond" evidence="16">
    <location>
        <begin position="187"/>
        <end position="202"/>
    </location>
</feature>
<dbReference type="GO" id="GO:0005509">
    <property type="term" value="F:calcium ion binding"/>
    <property type="evidence" value="ECO:0007669"/>
    <property type="project" value="InterPro"/>
</dbReference>
<dbReference type="AlphaFoldDB" id="A0AAD9UFL7"/>
<keyword evidence="5" id="KW-0245">EGF-like domain</keyword>
<evidence type="ECO:0000256" key="5">
    <source>
        <dbReference type="ARBA" id="ARBA00022536"/>
    </source>
</evidence>
<dbReference type="FunFam" id="2.10.25.10:FF:000009">
    <property type="entry name" value="Low-density lipoprotein receptor isoform 1"/>
    <property type="match status" value="1"/>
</dbReference>
<evidence type="ECO:0000259" key="20">
    <source>
        <dbReference type="SMART" id="SM00179"/>
    </source>
</evidence>
<dbReference type="SUPFAM" id="SSF63825">
    <property type="entry name" value="YWTD domain"/>
    <property type="match status" value="1"/>
</dbReference>
<feature type="repeat" description="LDL-receptor class B" evidence="17">
    <location>
        <begin position="609"/>
        <end position="653"/>
    </location>
</feature>
<feature type="domain" description="EGF-like" evidence="21">
    <location>
        <begin position="702"/>
        <end position="742"/>
    </location>
</feature>
<protein>
    <recommendedName>
        <fullName evidence="24">Very low-density lipoprotein receptor</fullName>
    </recommendedName>
</protein>
<keyword evidence="8 19" id="KW-0732">Signal</keyword>
<evidence type="ECO:0000256" key="9">
    <source>
        <dbReference type="ARBA" id="ARBA00022737"/>
    </source>
</evidence>
<evidence type="ECO:0000256" key="7">
    <source>
        <dbReference type="ARBA" id="ARBA00022692"/>
    </source>
</evidence>
<dbReference type="InterPro" id="IPR036055">
    <property type="entry name" value="LDL_receptor-like_sf"/>
</dbReference>
<feature type="domain" description="EGF-like" evidence="21">
    <location>
        <begin position="384"/>
        <end position="421"/>
    </location>
</feature>
<evidence type="ECO:0000256" key="16">
    <source>
        <dbReference type="PROSITE-ProRule" id="PRU00124"/>
    </source>
</evidence>
<dbReference type="CDD" id="cd00054">
    <property type="entry name" value="EGF_CA"/>
    <property type="match status" value="1"/>
</dbReference>
<dbReference type="Pfam" id="PF07645">
    <property type="entry name" value="EGF_CA"/>
    <property type="match status" value="1"/>
</dbReference>
<dbReference type="GO" id="GO:0006898">
    <property type="term" value="P:receptor-mediated endocytosis"/>
    <property type="evidence" value="ECO:0007669"/>
    <property type="project" value="TreeGrafter"/>
</dbReference>
<dbReference type="FunFam" id="4.10.400.10:FF:000030">
    <property type="entry name" value="Sortilin related receptor 1"/>
    <property type="match status" value="1"/>
</dbReference>
<feature type="domain" description="EGF-like" evidence="21">
    <location>
        <begin position="46"/>
        <end position="84"/>
    </location>
</feature>
<accession>A0AAD9UFL7</accession>
<dbReference type="PROSITE" id="PS50068">
    <property type="entry name" value="LDLRA_2"/>
    <property type="match status" value="7"/>
</dbReference>
<keyword evidence="14" id="KW-0675">Receptor</keyword>
<feature type="transmembrane region" description="Helical" evidence="18">
    <location>
        <begin position="791"/>
        <end position="814"/>
    </location>
</feature>
<dbReference type="SUPFAM" id="SSF57424">
    <property type="entry name" value="LDL receptor-like module"/>
    <property type="match status" value="7"/>
</dbReference>
<dbReference type="Pfam" id="PF14670">
    <property type="entry name" value="FXa_inhibition"/>
    <property type="match status" value="1"/>
</dbReference>
<feature type="disulfide bond" evidence="16">
    <location>
        <begin position="135"/>
        <end position="153"/>
    </location>
</feature>
<dbReference type="PROSITE" id="PS51120">
    <property type="entry name" value="LDLRB"/>
    <property type="match status" value="3"/>
</dbReference>
<proteinExistence type="predicted"/>
<keyword evidence="10" id="KW-0106">Calcium</keyword>
<feature type="disulfide bond" evidence="16">
    <location>
        <begin position="276"/>
        <end position="291"/>
    </location>
</feature>
<evidence type="ECO:0000259" key="21">
    <source>
        <dbReference type="SMART" id="SM00181"/>
    </source>
</evidence>
<dbReference type="InterPro" id="IPR000033">
    <property type="entry name" value="LDLR_classB_rpt"/>
</dbReference>
<dbReference type="SMART" id="SM00192">
    <property type="entry name" value="LDLa"/>
    <property type="match status" value="7"/>
</dbReference>
<feature type="domain" description="EGF-like calcium-binding" evidence="20">
    <location>
        <begin position="381"/>
        <end position="421"/>
    </location>
</feature>
<dbReference type="SMART" id="SM00135">
    <property type="entry name" value="LY"/>
    <property type="match status" value="5"/>
</dbReference>
<feature type="repeat" description="LDL-receptor class B" evidence="17">
    <location>
        <begin position="518"/>
        <end position="560"/>
    </location>
</feature>
<feature type="chain" id="PRO_5041944729" description="Very low-density lipoprotein receptor" evidence="19">
    <location>
        <begin position="41"/>
        <end position="869"/>
    </location>
</feature>
<evidence type="ECO:0000256" key="8">
    <source>
        <dbReference type="ARBA" id="ARBA00022729"/>
    </source>
</evidence>
<keyword evidence="6" id="KW-0254">Endocytosis</keyword>
<evidence type="ECO:0000256" key="4">
    <source>
        <dbReference type="ARBA" id="ARBA00022525"/>
    </source>
</evidence>
<evidence type="ECO:0000256" key="3">
    <source>
        <dbReference type="ARBA" id="ARBA00022475"/>
    </source>
</evidence>
<dbReference type="SMART" id="SM00181">
    <property type="entry name" value="EGF"/>
    <property type="match status" value="4"/>
</dbReference>
<comment type="caution">
    <text evidence="16">Lacks conserved residue(s) required for the propagation of feature annotation.</text>
</comment>
<keyword evidence="11 18" id="KW-1133">Transmembrane helix</keyword>
<evidence type="ECO:0000256" key="10">
    <source>
        <dbReference type="ARBA" id="ARBA00022837"/>
    </source>
</evidence>
<dbReference type="InterPro" id="IPR049883">
    <property type="entry name" value="NOTCH1_EGF-like"/>
</dbReference>
<dbReference type="PROSITE" id="PS01187">
    <property type="entry name" value="EGF_CA"/>
    <property type="match status" value="1"/>
</dbReference>
<organism evidence="22 23">
    <name type="scientific">Ridgeia piscesae</name>
    <name type="common">Tubeworm</name>
    <dbReference type="NCBI Taxonomy" id="27915"/>
    <lineage>
        <taxon>Eukaryota</taxon>
        <taxon>Metazoa</taxon>
        <taxon>Spiralia</taxon>
        <taxon>Lophotrochozoa</taxon>
        <taxon>Annelida</taxon>
        <taxon>Polychaeta</taxon>
        <taxon>Sedentaria</taxon>
        <taxon>Canalipalpata</taxon>
        <taxon>Sabellida</taxon>
        <taxon>Siboglinidae</taxon>
        <taxon>Ridgeia</taxon>
    </lineage>
</organism>
<keyword evidence="3" id="KW-1003">Cell membrane</keyword>
<dbReference type="Proteomes" id="UP001209878">
    <property type="component" value="Unassembled WGS sequence"/>
</dbReference>
<feature type="disulfide bond" evidence="16">
    <location>
        <begin position="54"/>
        <end position="72"/>
    </location>
</feature>
<feature type="disulfide bond" evidence="16">
    <location>
        <begin position="216"/>
        <end position="228"/>
    </location>
</feature>
<feature type="disulfide bond" evidence="16">
    <location>
        <begin position="235"/>
        <end position="250"/>
    </location>
</feature>
<evidence type="ECO:0000256" key="13">
    <source>
        <dbReference type="ARBA" id="ARBA00023157"/>
    </source>
</evidence>
<feature type="disulfide bond" evidence="16">
    <location>
        <begin position="147"/>
        <end position="162"/>
    </location>
</feature>
<dbReference type="InterPro" id="IPR051221">
    <property type="entry name" value="LDLR-related"/>
</dbReference>
<evidence type="ECO:0000256" key="11">
    <source>
        <dbReference type="ARBA" id="ARBA00022989"/>
    </source>
</evidence>
<keyword evidence="9" id="KW-0677">Repeat</keyword>
<dbReference type="Gene3D" id="2.120.10.30">
    <property type="entry name" value="TolB, C-terminal domain"/>
    <property type="match status" value="1"/>
</dbReference>
<dbReference type="SMART" id="SM00179">
    <property type="entry name" value="EGF_CA"/>
    <property type="match status" value="1"/>
</dbReference>
<evidence type="ECO:0000256" key="17">
    <source>
        <dbReference type="PROSITE-ProRule" id="PRU00461"/>
    </source>
</evidence>
<dbReference type="Gene3D" id="2.10.25.10">
    <property type="entry name" value="Laminin"/>
    <property type="match status" value="2"/>
</dbReference>
<dbReference type="Pfam" id="PF00057">
    <property type="entry name" value="Ldl_recept_a"/>
    <property type="match status" value="7"/>
</dbReference>
<dbReference type="GO" id="GO:0016324">
    <property type="term" value="C:apical plasma membrane"/>
    <property type="evidence" value="ECO:0007669"/>
    <property type="project" value="TreeGrafter"/>
</dbReference>
<feature type="disulfide bond" evidence="16">
    <location>
        <begin position="108"/>
        <end position="123"/>
    </location>
</feature>
<name>A0AAD9UFL7_RIDPI</name>
<dbReference type="EMBL" id="JAODUO010000163">
    <property type="protein sequence ID" value="KAK2187519.1"/>
    <property type="molecule type" value="Genomic_DNA"/>
</dbReference>
<gene>
    <name evidence="22" type="ORF">NP493_163g04041</name>
</gene>
<keyword evidence="4" id="KW-0964">Secreted</keyword>
<dbReference type="InterPro" id="IPR002172">
    <property type="entry name" value="LDrepeatLR_classA_rpt"/>
</dbReference>
<keyword evidence="7 18" id="KW-0812">Transmembrane</keyword>
<evidence type="ECO:0000256" key="2">
    <source>
        <dbReference type="ARBA" id="ARBA00004613"/>
    </source>
</evidence>
<dbReference type="SUPFAM" id="SSF57184">
    <property type="entry name" value="Growth factor receptor domain"/>
    <property type="match status" value="1"/>
</dbReference>
<feature type="disulfide bond" evidence="16">
    <location>
        <begin position="223"/>
        <end position="241"/>
    </location>
</feature>
<keyword evidence="23" id="KW-1185">Reference proteome</keyword>
<dbReference type="InterPro" id="IPR000742">
    <property type="entry name" value="EGF"/>
</dbReference>
<evidence type="ECO:0000256" key="18">
    <source>
        <dbReference type="SAM" id="Phobius"/>
    </source>
</evidence>
<feature type="disulfide bond" evidence="16">
    <location>
        <begin position="128"/>
        <end position="140"/>
    </location>
</feature>
<evidence type="ECO:0000256" key="12">
    <source>
        <dbReference type="ARBA" id="ARBA00023136"/>
    </source>
</evidence>
<feature type="domain" description="EGF-like" evidence="21">
    <location>
        <begin position="343"/>
        <end position="380"/>
    </location>
</feature>
<dbReference type="InterPro" id="IPR023415">
    <property type="entry name" value="LDLR_class-A_CS"/>
</dbReference>
<dbReference type="FunFam" id="2.120.10.30:FF:000008">
    <property type="entry name" value="Low-density lipoprotein receptor-related protein 4"/>
    <property type="match status" value="1"/>
</dbReference>
<dbReference type="Pfam" id="PF00058">
    <property type="entry name" value="Ldl_recept_b"/>
    <property type="match status" value="3"/>
</dbReference>
<feature type="disulfide bond" evidence="16">
    <location>
        <begin position="47"/>
        <end position="59"/>
    </location>
</feature>
<evidence type="ECO:0000256" key="15">
    <source>
        <dbReference type="ARBA" id="ARBA00023180"/>
    </source>
</evidence>
<keyword evidence="13 16" id="KW-1015">Disulfide bond</keyword>
<dbReference type="InterPro" id="IPR011042">
    <property type="entry name" value="6-blade_b-propeller_TolB-like"/>
</dbReference>
<evidence type="ECO:0008006" key="24">
    <source>
        <dbReference type="Google" id="ProtNLM"/>
    </source>
</evidence>
<dbReference type="PRINTS" id="PR00261">
    <property type="entry name" value="LDLRECEPTOR"/>
</dbReference>
<dbReference type="InterPro" id="IPR009030">
    <property type="entry name" value="Growth_fac_rcpt_cys_sf"/>
</dbReference>
<reference evidence="22" key="1">
    <citation type="journal article" date="2023" name="Mol. Biol. Evol.">
        <title>Third-Generation Sequencing Reveals the Adaptive Role of the Epigenome in Three Deep-Sea Polychaetes.</title>
        <authorList>
            <person name="Perez M."/>
            <person name="Aroh O."/>
            <person name="Sun Y."/>
            <person name="Lan Y."/>
            <person name="Juniper S.K."/>
            <person name="Young C.R."/>
            <person name="Angers B."/>
            <person name="Qian P.Y."/>
        </authorList>
    </citation>
    <scope>NUCLEOTIDE SEQUENCE</scope>
    <source>
        <strain evidence="22">R07B-5</strain>
    </source>
</reference>
<feature type="repeat" description="LDL-receptor class B" evidence="17">
    <location>
        <begin position="563"/>
        <end position="608"/>
    </location>
</feature>
<dbReference type="GO" id="GO:0043235">
    <property type="term" value="C:receptor complex"/>
    <property type="evidence" value="ECO:0007669"/>
    <property type="project" value="TreeGrafter"/>
</dbReference>
<dbReference type="Gene3D" id="4.10.400.10">
    <property type="entry name" value="Low-density Lipoprotein Receptor"/>
    <property type="match status" value="7"/>
</dbReference>
<dbReference type="PANTHER" id="PTHR22722">
    <property type="entry name" value="LOW-DENSITY LIPOPROTEIN RECEPTOR-RELATED PROTEIN 2-RELATED"/>
    <property type="match status" value="1"/>
</dbReference>
<dbReference type="InterPro" id="IPR001881">
    <property type="entry name" value="EGF-like_Ca-bd_dom"/>
</dbReference>
<dbReference type="CDD" id="cd00112">
    <property type="entry name" value="LDLa"/>
    <property type="match status" value="7"/>
</dbReference>
<feature type="signal peptide" evidence="19">
    <location>
        <begin position="1"/>
        <end position="40"/>
    </location>
</feature>
<comment type="subcellular location">
    <subcellularLocation>
        <location evidence="1">Cell membrane</location>
        <topology evidence="1">Single-pass type I membrane protein</topology>
    </subcellularLocation>
    <subcellularLocation>
        <location evidence="2">Secreted</location>
    </subcellularLocation>
</comment>
<dbReference type="PROSITE" id="PS01209">
    <property type="entry name" value="LDLRA_1"/>
    <property type="match status" value="4"/>
</dbReference>
<dbReference type="PANTHER" id="PTHR22722:SF14">
    <property type="entry name" value="MEGALIN, ISOFORM A"/>
    <property type="match status" value="1"/>
</dbReference>
<dbReference type="FunFam" id="4.10.400.10:FF:000045">
    <property type="entry name" value="Low-density lipoprotein receptor-related protein 2"/>
    <property type="match status" value="1"/>
</dbReference>
<sequence length="869" mass="96443">MAAGLMTMGLTTSRVVYKGIRPLLVVWLLTLVWSASPVSAGGAIRTCSADEFHCDNGRCIPQRWQCDGGNDCHDNSDEDPKRCMNRTCPPDHFSCGVGSTCIPNSWLCDEQADCINQADEQNCSAKACESNEFRCKNHKCITLRWRCDTEDDCGDQSDEEGCDPVTCLATQFTCKNDSKCIPSRWRCDGDVDCADHSDEMGCPGHVNHTRGVTSPCTNQEFTCGDNSCIRLAWQCDGDIDCEDKSDEENCVARTCRPDQFMCEDHGNICIPSILQCNGDHDCGDGSDEKHCSTSKPNHCPKNTKFDCTGLGHCIPIEKVCDGANDCGKYEDELDSLCKNKPNPCEKDNGGCADTCHFVHTHHFCTCSKGYTLMADGKTCNDVNECDTPGSCSQICNNTKGSFKCSCLSGYSLDPQYRGFCKALGDSPHLLFANREDIRHIDLLSSEYRAVIEQTRTAIALDYDFVEKKVYWSDVAEETIYGAPLVLDGDNVTSKDQWTKLVDDGVRTPDGIAFDWINKNLYWTDTGHNTIGVLSVKDRKHRFLFNTNLEEPRAIVVDPRDLQGWFYWTDWGDSPRIEKAGLDGSHRQVIVSSGPDIAWPNGLTIDYTTDRLFWADAKLHIISSCILNGGDRRVILTSFLYLKHPFSITVFEDSLYWTDWDTDSIQRANKFNGSLATPVASSIHSPMDIHMYHQARQPAAKKRCGSNNGGCEYLCLPAPYFTAQSAQYTCLCPDGETNTRNCLKTGISSSTPAVVQISGDSDGTHNKGYTHTGKTVMKTEPQTESTRKEGHIAGIIIGVLICIVLVAIVVGFLIYRFGYARKNVKSMNFDNPVYRKTTEDQLCLEKNQYQPTGKLPLALEPLTSSCNELV</sequence>
<dbReference type="InterPro" id="IPR018097">
    <property type="entry name" value="EGF_Ca-bd_CS"/>
</dbReference>
<dbReference type="GO" id="GO:0042562">
    <property type="term" value="F:hormone binding"/>
    <property type="evidence" value="ECO:0007669"/>
    <property type="project" value="TreeGrafter"/>
</dbReference>
<evidence type="ECO:0000256" key="6">
    <source>
        <dbReference type="ARBA" id="ARBA00022583"/>
    </source>
</evidence>
<evidence type="ECO:0000256" key="14">
    <source>
        <dbReference type="ARBA" id="ARBA00023170"/>
    </source>
</evidence>
<evidence type="ECO:0000313" key="23">
    <source>
        <dbReference type="Proteomes" id="UP001209878"/>
    </source>
</evidence>
<dbReference type="GO" id="GO:0005576">
    <property type="term" value="C:extracellular region"/>
    <property type="evidence" value="ECO:0007669"/>
    <property type="project" value="UniProtKB-SubCell"/>
</dbReference>
<comment type="caution">
    <text evidence="22">The sequence shown here is derived from an EMBL/GenBank/DDBJ whole genome shotgun (WGS) entry which is preliminary data.</text>
</comment>
<keyword evidence="12 18" id="KW-0472">Membrane</keyword>